<dbReference type="SMART" id="SM01219">
    <property type="entry name" value="Frataxin_Cyay"/>
    <property type="match status" value="1"/>
</dbReference>
<dbReference type="InterPro" id="IPR002908">
    <property type="entry name" value="Frataxin/CyaY"/>
</dbReference>
<dbReference type="InterPro" id="IPR020895">
    <property type="entry name" value="Frataxin_CS"/>
</dbReference>
<evidence type="ECO:0000256" key="2">
    <source>
        <dbReference type="ARBA" id="ARBA00023004"/>
    </source>
</evidence>
<keyword evidence="4" id="KW-1185">Reference proteome</keyword>
<evidence type="ECO:0000313" key="3">
    <source>
        <dbReference type="EMBL" id="GGF54424.1"/>
    </source>
</evidence>
<dbReference type="PANTHER" id="PTHR16821">
    <property type="entry name" value="FRATAXIN"/>
    <property type="match status" value="1"/>
</dbReference>
<organism evidence="3 4">
    <name type="scientific">Terasakiella brassicae</name>
    <dbReference type="NCBI Taxonomy" id="1634917"/>
    <lineage>
        <taxon>Bacteria</taxon>
        <taxon>Pseudomonadati</taxon>
        <taxon>Pseudomonadota</taxon>
        <taxon>Alphaproteobacteria</taxon>
        <taxon>Rhodospirillales</taxon>
        <taxon>Terasakiellaceae</taxon>
        <taxon>Terasakiella</taxon>
    </lineage>
</organism>
<evidence type="ECO:0000256" key="1">
    <source>
        <dbReference type="ARBA" id="ARBA00008183"/>
    </source>
</evidence>
<gene>
    <name evidence="3" type="primary">cyaY</name>
    <name evidence="3" type="ORF">GCM10011332_04780</name>
</gene>
<dbReference type="PROSITE" id="PS50810">
    <property type="entry name" value="FRATAXIN_2"/>
    <property type="match status" value="1"/>
</dbReference>
<reference evidence="3" key="2">
    <citation type="submission" date="2020-09" db="EMBL/GenBank/DDBJ databases">
        <authorList>
            <person name="Sun Q."/>
            <person name="Zhou Y."/>
        </authorList>
    </citation>
    <scope>NUCLEOTIDE SEQUENCE</scope>
    <source>
        <strain evidence="3">CGMCC 1.15254</strain>
    </source>
</reference>
<dbReference type="PANTHER" id="PTHR16821:SF2">
    <property type="entry name" value="FRATAXIN, MITOCHONDRIAL"/>
    <property type="match status" value="1"/>
</dbReference>
<dbReference type="GO" id="GO:0008198">
    <property type="term" value="F:ferrous iron binding"/>
    <property type="evidence" value="ECO:0007669"/>
    <property type="project" value="TreeGrafter"/>
</dbReference>
<evidence type="ECO:0000313" key="4">
    <source>
        <dbReference type="Proteomes" id="UP000632498"/>
    </source>
</evidence>
<dbReference type="PROSITE" id="PS01344">
    <property type="entry name" value="FRATAXIN_1"/>
    <property type="match status" value="1"/>
</dbReference>
<dbReference type="EMBL" id="BMHV01000003">
    <property type="protein sequence ID" value="GGF54424.1"/>
    <property type="molecule type" value="Genomic_DNA"/>
</dbReference>
<dbReference type="GO" id="GO:0016226">
    <property type="term" value="P:iron-sulfur cluster assembly"/>
    <property type="evidence" value="ECO:0007669"/>
    <property type="project" value="InterPro"/>
</dbReference>
<protein>
    <submittedName>
        <fullName evidence="3">Protein CyaY</fullName>
    </submittedName>
</protein>
<dbReference type="Proteomes" id="UP000632498">
    <property type="component" value="Unassembled WGS sequence"/>
</dbReference>
<dbReference type="NCBIfam" id="TIGR03421">
    <property type="entry name" value="FeS_CyaY"/>
    <property type="match status" value="1"/>
</dbReference>
<reference evidence="3" key="1">
    <citation type="journal article" date="2014" name="Int. J. Syst. Evol. Microbiol.">
        <title>Complete genome sequence of Corynebacterium casei LMG S-19264T (=DSM 44701T), isolated from a smear-ripened cheese.</title>
        <authorList>
            <consortium name="US DOE Joint Genome Institute (JGI-PGF)"/>
            <person name="Walter F."/>
            <person name="Albersmeier A."/>
            <person name="Kalinowski J."/>
            <person name="Ruckert C."/>
        </authorList>
    </citation>
    <scope>NUCLEOTIDE SEQUENCE</scope>
    <source>
        <strain evidence="3">CGMCC 1.15254</strain>
    </source>
</reference>
<accession>A0A917BPR2</accession>
<name>A0A917BPR2_9PROT</name>
<dbReference type="RefSeq" id="WP_188661040.1">
    <property type="nucleotide sequence ID" value="NZ_BMHV01000003.1"/>
</dbReference>
<sequence length="101" mass="11256">MALDETRFNAIADELLENLFDQLDDAIGNHADVDLQDGILNIELDAGGVYIINKHGPNREIWMASPKSGATHYAYDGTDWIGTRDQANLLERLSEELKVTL</sequence>
<dbReference type="Gene3D" id="3.30.920.10">
    <property type="entry name" value="Frataxin/CyaY"/>
    <property type="match status" value="1"/>
</dbReference>
<comment type="caution">
    <text evidence="3">The sequence shown here is derived from an EMBL/GenBank/DDBJ whole genome shotgun (WGS) entry which is preliminary data.</text>
</comment>
<dbReference type="GO" id="GO:0005737">
    <property type="term" value="C:cytoplasm"/>
    <property type="evidence" value="ECO:0007669"/>
    <property type="project" value="UniProtKB-ARBA"/>
</dbReference>
<comment type="similarity">
    <text evidence="1">Belongs to the frataxin family.</text>
</comment>
<dbReference type="GO" id="GO:0051537">
    <property type="term" value="F:2 iron, 2 sulfur cluster binding"/>
    <property type="evidence" value="ECO:0007669"/>
    <property type="project" value="TreeGrafter"/>
</dbReference>
<dbReference type="GO" id="GO:0008199">
    <property type="term" value="F:ferric iron binding"/>
    <property type="evidence" value="ECO:0007669"/>
    <property type="project" value="InterPro"/>
</dbReference>
<dbReference type="SUPFAM" id="SSF55387">
    <property type="entry name" value="Frataxin/Nqo15-like"/>
    <property type="match status" value="1"/>
</dbReference>
<proteinExistence type="inferred from homology"/>
<dbReference type="InterPro" id="IPR036524">
    <property type="entry name" value="Frataxin/CyaY_sf"/>
</dbReference>
<keyword evidence="2" id="KW-0408">Iron</keyword>
<dbReference type="AlphaFoldDB" id="A0A917BPR2"/>
<dbReference type="GO" id="GO:0034986">
    <property type="term" value="F:iron chaperone activity"/>
    <property type="evidence" value="ECO:0007669"/>
    <property type="project" value="TreeGrafter"/>
</dbReference>
<dbReference type="Pfam" id="PF01491">
    <property type="entry name" value="Frataxin_Cyay"/>
    <property type="match status" value="1"/>
</dbReference>
<dbReference type="GO" id="GO:0006879">
    <property type="term" value="P:intracellular iron ion homeostasis"/>
    <property type="evidence" value="ECO:0007669"/>
    <property type="project" value="TreeGrafter"/>
</dbReference>
<dbReference type="GO" id="GO:0004322">
    <property type="term" value="F:ferroxidase activity"/>
    <property type="evidence" value="ECO:0007669"/>
    <property type="project" value="TreeGrafter"/>
</dbReference>